<dbReference type="SUPFAM" id="SSF55681">
    <property type="entry name" value="Class II aaRS and biotin synthetases"/>
    <property type="match status" value="1"/>
</dbReference>
<proteinExistence type="inferred from homology"/>
<dbReference type="PANTHER" id="PTHR42753">
    <property type="entry name" value="MITOCHONDRIAL RIBOSOME PROTEIN L39/PROLYL-TRNA LIGASE FAMILY MEMBER"/>
    <property type="match status" value="1"/>
</dbReference>
<evidence type="ECO:0000256" key="9">
    <source>
        <dbReference type="ARBA" id="ARBA00047671"/>
    </source>
</evidence>
<dbReference type="AlphaFoldDB" id="A0AAT9IGD0"/>
<dbReference type="InterPro" id="IPR002314">
    <property type="entry name" value="aa-tRNA-synt_IIb"/>
</dbReference>
<evidence type="ECO:0000256" key="10">
    <source>
        <dbReference type="HAMAP-Rule" id="MF_01569"/>
    </source>
</evidence>
<keyword evidence="3 10" id="KW-0963">Cytoplasm</keyword>
<comment type="subcellular location">
    <subcellularLocation>
        <location evidence="1 10">Cytoplasm</location>
    </subcellularLocation>
</comment>
<name>A0AAT9IGD0_9GAMM</name>
<feature type="domain" description="Aminoacyl-transfer RNA synthetases class-II family profile" evidence="11">
    <location>
        <begin position="33"/>
        <end position="473"/>
    </location>
</feature>
<dbReference type="SUPFAM" id="SSF52954">
    <property type="entry name" value="Class II aaRS ABD-related"/>
    <property type="match status" value="1"/>
</dbReference>
<dbReference type="InterPro" id="IPR044140">
    <property type="entry name" value="ProRS_anticodon_short"/>
</dbReference>
<evidence type="ECO:0000256" key="1">
    <source>
        <dbReference type="ARBA" id="ARBA00004496"/>
    </source>
</evidence>
<keyword evidence="8 10" id="KW-0030">Aminoacyl-tRNA synthetase</keyword>
<dbReference type="Gene3D" id="3.30.930.10">
    <property type="entry name" value="Bira Bifunctional Protein, Domain 2"/>
    <property type="match status" value="2"/>
</dbReference>
<keyword evidence="5 10" id="KW-0547">Nucleotide-binding</keyword>
<dbReference type="Pfam" id="PF00587">
    <property type="entry name" value="tRNA-synt_2b"/>
    <property type="match status" value="1"/>
</dbReference>
<organism evidence="12">
    <name type="scientific">Buchnera aphidicola</name>
    <name type="common">Anoecia corni</name>
    <dbReference type="NCBI Taxonomy" id="2994477"/>
    <lineage>
        <taxon>Bacteria</taxon>
        <taxon>Pseudomonadati</taxon>
        <taxon>Pseudomonadota</taxon>
        <taxon>Gammaproteobacteria</taxon>
        <taxon>Enterobacterales</taxon>
        <taxon>Erwiniaceae</taxon>
        <taxon>Buchnera</taxon>
    </lineage>
</organism>
<evidence type="ECO:0000256" key="2">
    <source>
        <dbReference type="ARBA" id="ARBA00011738"/>
    </source>
</evidence>
<dbReference type="Gene3D" id="3.40.50.800">
    <property type="entry name" value="Anticodon-binding domain"/>
    <property type="match status" value="1"/>
</dbReference>
<comment type="subunit">
    <text evidence="2 10">Homodimer.</text>
</comment>
<dbReference type="GO" id="GO:0005829">
    <property type="term" value="C:cytosol"/>
    <property type="evidence" value="ECO:0007669"/>
    <property type="project" value="TreeGrafter"/>
</dbReference>
<dbReference type="InterPro" id="IPR007214">
    <property type="entry name" value="YbaK/aa-tRNA-synth-assoc-dom"/>
</dbReference>
<dbReference type="PROSITE" id="PS50862">
    <property type="entry name" value="AA_TRNA_LIGASE_II"/>
    <property type="match status" value="1"/>
</dbReference>
<dbReference type="RefSeq" id="WP_367681155.1">
    <property type="nucleotide sequence ID" value="NZ_OZ060371.1"/>
</dbReference>
<evidence type="ECO:0000256" key="7">
    <source>
        <dbReference type="ARBA" id="ARBA00022917"/>
    </source>
</evidence>
<dbReference type="SUPFAM" id="SSF55826">
    <property type="entry name" value="YbaK/ProRS associated domain"/>
    <property type="match status" value="1"/>
</dbReference>
<dbReference type="NCBIfam" id="NF006625">
    <property type="entry name" value="PRK09194.1"/>
    <property type="match status" value="1"/>
</dbReference>
<evidence type="ECO:0000256" key="8">
    <source>
        <dbReference type="ARBA" id="ARBA00023146"/>
    </source>
</evidence>
<keyword evidence="6 10" id="KW-0067">ATP-binding</keyword>
<comment type="similarity">
    <text evidence="10">Belongs to the class-II aminoacyl-tRNA synthetase family. ProS type 1 subfamily.</text>
</comment>
<dbReference type="InterPro" id="IPR045864">
    <property type="entry name" value="aa-tRNA-synth_II/BPL/LPL"/>
</dbReference>
<dbReference type="GO" id="GO:0005524">
    <property type="term" value="F:ATP binding"/>
    <property type="evidence" value="ECO:0007669"/>
    <property type="project" value="UniProtKB-UniRule"/>
</dbReference>
<dbReference type="InterPro" id="IPR050062">
    <property type="entry name" value="Pro-tRNA_synthetase"/>
</dbReference>
<keyword evidence="7 10" id="KW-0648">Protein biosynthesis</keyword>
<dbReference type="Pfam" id="PF04073">
    <property type="entry name" value="tRNA_edit"/>
    <property type="match status" value="1"/>
</dbReference>
<dbReference type="PANTHER" id="PTHR42753:SF2">
    <property type="entry name" value="PROLINE--TRNA LIGASE"/>
    <property type="match status" value="1"/>
</dbReference>
<evidence type="ECO:0000256" key="4">
    <source>
        <dbReference type="ARBA" id="ARBA00022598"/>
    </source>
</evidence>
<evidence type="ECO:0000256" key="5">
    <source>
        <dbReference type="ARBA" id="ARBA00022741"/>
    </source>
</evidence>
<dbReference type="GO" id="GO:0006433">
    <property type="term" value="P:prolyl-tRNA aminoacylation"/>
    <property type="evidence" value="ECO:0007669"/>
    <property type="project" value="UniProtKB-UniRule"/>
</dbReference>
<comment type="function">
    <text evidence="10">Catalyzes the attachment of proline to tRNA(Pro) in a two-step reaction: proline is first activated by ATP to form Pro-AMP and then transferred to the acceptor end of tRNA(Pro). As ProRS can inadvertently accommodate and process non-cognate amino acids such as alanine and cysteine, to avoid such errors it has two additional distinct editing activities against alanine. One activity is designated as 'pretransfer' editing and involves the tRNA(Pro)-independent hydrolysis of activated Ala-AMP. The other activity is designated 'posttransfer' editing and involves deacylation of mischarged Ala-tRNA(Pro). The misacylated Cys-tRNA(Pro) is not edited by ProRS.</text>
</comment>
<dbReference type="EC" id="6.1.1.15" evidence="10"/>
<dbReference type="InterPro" id="IPR036621">
    <property type="entry name" value="Anticodon-bd_dom_sf"/>
</dbReference>
<dbReference type="InterPro" id="IPR006195">
    <property type="entry name" value="aa-tRNA-synth_II"/>
</dbReference>
<dbReference type="PRINTS" id="PR01046">
    <property type="entry name" value="TRNASYNTHPRO"/>
</dbReference>
<accession>A0AAT9IGD0</accession>
<dbReference type="InterPro" id="IPR002316">
    <property type="entry name" value="Pro-tRNA-ligase_IIa"/>
</dbReference>
<gene>
    <name evidence="10 12" type="primary">proS</name>
    <name evidence="12" type="ORF">BUANCORI2928_187</name>
</gene>
<dbReference type="GO" id="GO:0002161">
    <property type="term" value="F:aminoacyl-tRNA deacylase activity"/>
    <property type="evidence" value="ECO:0007669"/>
    <property type="project" value="InterPro"/>
</dbReference>
<dbReference type="GO" id="GO:0004827">
    <property type="term" value="F:proline-tRNA ligase activity"/>
    <property type="evidence" value="ECO:0007669"/>
    <property type="project" value="UniProtKB-UniRule"/>
</dbReference>
<evidence type="ECO:0000313" key="12">
    <source>
        <dbReference type="EMBL" id="CAL4042805.1"/>
    </source>
</evidence>
<dbReference type="HAMAP" id="MF_01569">
    <property type="entry name" value="Pro_tRNA_synth_type1"/>
    <property type="match status" value="1"/>
</dbReference>
<dbReference type="NCBIfam" id="TIGR00409">
    <property type="entry name" value="proS_fam_II"/>
    <property type="match status" value="1"/>
</dbReference>
<sequence length="576" mass="66673">MKTNNYLLYTLKKVSDQTDTISNRLMLRAGIIRKISSGLYTWLPTGMRVIKKIQKIIQKELNKKNAIEISMPILQPSKIWKNSGRINTYGKELLKIHDRRNKTFILSPTHEELITLLLKQEINSYKQLPIVLYQTQTKFRDEIRPRFGAIRTREFLMKDAYSFHLNSSCLDKTYKIMYKTYSKIFKLMNINFKIVEASSNNMGGNISHEFQAISSSGEDKIAFSKDSNYAANVEVATIKNSENNQFNINQNNYLLKNKTLFQKLNKIYIQKIKNCSIPNLVDTFIAKYFSGKKLCFITLLIKKNRQLNLTKIKNLTLFSSPIILATKKEIFNLTGVSDVNTIGPIGLTIPIISDIEVAKMKNFSVKANAENYFFTGVNWIRDLKKPYIEDIRNIEKDDNDPKNITKKITISPSIEIAHIFKIGSIYSKKLNFSIKNKDKKDIFLKMGCYGIGITRLIATIIDQHHDKYGIIWPNSIAPFHVAIIPINFHKSNTVKNTSNNIYIELKKNKIDTILDNRKEYLGKMFSEIELIGIPHILIIKKTHILKGKIEYKNRREKNNILISIKNVLKFIKQQII</sequence>
<dbReference type="InterPro" id="IPR004154">
    <property type="entry name" value="Anticodon-bd"/>
</dbReference>
<dbReference type="CDD" id="cd00861">
    <property type="entry name" value="ProRS_anticodon_short"/>
    <property type="match status" value="1"/>
</dbReference>
<dbReference type="InterPro" id="IPR036754">
    <property type="entry name" value="YbaK/aa-tRNA-synt-asso_dom_sf"/>
</dbReference>
<dbReference type="EMBL" id="OZ060371">
    <property type="protein sequence ID" value="CAL4042805.1"/>
    <property type="molecule type" value="Genomic_DNA"/>
</dbReference>
<dbReference type="Pfam" id="PF03129">
    <property type="entry name" value="HGTP_anticodon"/>
    <property type="match status" value="1"/>
</dbReference>
<evidence type="ECO:0000256" key="6">
    <source>
        <dbReference type="ARBA" id="ARBA00022840"/>
    </source>
</evidence>
<keyword evidence="4 10" id="KW-0436">Ligase</keyword>
<evidence type="ECO:0000259" key="11">
    <source>
        <dbReference type="PROSITE" id="PS50862"/>
    </source>
</evidence>
<reference evidence="12" key="1">
    <citation type="submission" date="2024-06" db="EMBL/GenBank/DDBJ databases">
        <authorList>
            <person name="Manzano-Marin A."/>
            <person name="Manzano-Marin A."/>
            <person name="Alejandro Manzano Marin A."/>
        </authorList>
    </citation>
    <scope>NUCLEOTIDE SEQUENCE</scope>
    <source>
        <strain evidence="12">Ancorni-2928</strain>
    </source>
</reference>
<comment type="domain">
    <text evidence="10">Consists of three domains: the N-terminal catalytic domain, the editing domain and the C-terminal anticodon-binding domain.</text>
</comment>
<comment type="catalytic activity">
    <reaction evidence="9 10">
        <text>tRNA(Pro) + L-proline + ATP = L-prolyl-tRNA(Pro) + AMP + diphosphate</text>
        <dbReference type="Rhea" id="RHEA:14305"/>
        <dbReference type="Rhea" id="RHEA-COMP:9700"/>
        <dbReference type="Rhea" id="RHEA-COMP:9702"/>
        <dbReference type="ChEBI" id="CHEBI:30616"/>
        <dbReference type="ChEBI" id="CHEBI:33019"/>
        <dbReference type="ChEBI" id="CHEBI:60039"/>
        <dbReference type="ChEBI" id="CHEBI:78442"/>
        <dbReference type="ChEBI" id="CHEBI:78532"/>
        <dbReference type="ChEBI" id="CHEBI:456215"/>
        <dbReference type="EC" id="6.1.1.15"/>
    </reaction>
</comment>
<dbReference type="InterPro" id="IPR004500">
    <property type="entry name" value="Pro-tRNA-synth_IIa_bac-type"/>
</dbReference>
<protein>
    <recommendedName>
        <fullName evidence="10">Proline--tRNA ligase</fullName>
        <ecNumber evidence="10">6.1.1.15</ecNumber>
    </recommendedName>
    <alternativeName>
        <fullName evidence="10">Prolyl-tRNA synthetase</fullName>
        <shortName evidence="10">ProRS</shortName>
    </alternativeName>
</protein>
<evidence type="ECO:0000256" key="3">
    <source>
        <dbReference type="ARBA" id="ARBA00022490"/>
    </source>
</evidence>
<dbReference type="InterPro" id="IPR023717">
    <property type="entry name" value="Pro-tRNA-Synthase_IIa_type1"/>
</dbReference>